<comment type="similarity">
    <text evidence="5">Belongs to the class I-like SAM-binding methyltransferase superfamily. RsmB/NOP family.</text>
</comment>
<dbReference type="Gene3D" id="3.30.70.1170">
    <property type="entry name" value="Sun protein, domain 3"/>
    <property type="match status" value="1"/>
</dbReference>
<evidence type="ECO:0000256" key="5">
    <source>
        <dbReference type="PROSITE-ProRule" id="PRU01023"/>
    </source>
</evidence>
<keyword evidence="1 5" id="KW-0489">Methyltransferase</keyword>
<feature type="binding site" evidence="5">
    <location>
        <position position="315"/>
    </location>
    <ligand>
        <name>S-adenosyl-L-methionine</name>
        <dbReference type="ChEBI" id="CHEBI:59789"/>
    </ligand>
</feature>
<dbReference type="Pfam" id="PF01189">
    <property type="entry name" value="Methyltr_RsmB-F"/>
    <property type="match status" value="1"/>
</dbReference>
<dbReference type="GO" id="GO:0070475">
    <property type="term" value="P:rRNA base methylation"/>
    <property type="evidence" value="ECO:0007669"/>
    <property type="project" value="TreeGrafter"/>
</dbReference>
<feature type="domain" description="SAM-dependent MTase RsmB/NOP-type" evidence="6">
    <location>
        <begin position="138"/>
        <end position="497"/>
    </location>
</feature>
<dbReference type="WBParaSite" id="MCU_003399-RA">
    <property type="protein sequence ID" value="MCU_003399-RA"/>
    <property type="gene ID" value="MCU_003399"/>
</dbReference>
<proteinExistence type="inferred from homology"/>
<feature type="binding site" evidence="5">
    <location>
        <begin position="260"/>
        <end position="266"/>
    </location>
    <ligand>
        <name>S-adenosyl-L-methionine</name>
        <dbReference type="ChEBI" id="CHEBI:59789"/>
    </ligand>
</feature>
<name>A0A5K3EXY9_MESCO</name>
<dbReference type="InterPro" id="IPR049560">
    <property type="entry name" value="MeTrfase_RsmB-F_NOP2_cat"/>
</dbReference>
<organism evidence="7">
    <name type="scientific">Mesocestoides corti</name>
    <name type="common">Flatworm</name>
    <dbReference type="NCBI Taxonomy" id="53468"/>
    <lineage>
        <taxon>Eukaryota</taxon>
        <taxon>Metazoa</taxon>
        <taxon>Spiralia</taxon>
        <taxon>Lophotrochozoa</taxon>
        <taxon>Platyhelminthes</taxon>
        <taxon>Cestoda</taxon>
        <taxon>Eucestoda</taxon>
        <taxon>Cyclophyllidea</taxon>
        <taxon>Mesocestoididae</taxon>
        <taxon>Mesocestoides</taxon>
    </lineage>
</organism>
<dbReference type="GO" id="GO:0005730">
    <property type="term" value="C:nucleolus"/>
    <property type="evidence" value="ECO:0007669"/>
    <property type="project" value="TreeGrafter"/>
</dbReference>
<evidence type="ECO:0000256" key="2">
    <source>
        <dbReference type="ARBA" id="ARBA00022679"/>
    </source>
</evidence>
<keyword evidence="2 5" id="KW-0808">Transferase</keyword>
<evidence type="ECO:0000256" key="3">
    <source>
        <dbReference type="ARBA" id="ARBA00022691"/>
    </source>
</evidence>
<evidence type="ECO:0000313" key="7">
    <source>
        <dbReference type="WBParaSite" id="MCU_003399-RA"/>
    </source>
</evidence>
<dbReference type="InterPro" id="IPR001678">
    <property type="entry name" value="MeTrfase_RsmB-F_NOP2_dom"/>
</dbReference>
<keyword evidence="3 5" id="KW-0949">S-adenosyl-L-methionine</keyword>
<dbReference type="Gene3D" id="3.40.50.150">
    <property type="entry name" value="Vaccinia Virus protein VP39"/>
    <property type="match status" value="1"/>
</dbReference>
<dbReference type="InterPro" id="IPR029063">
    <property type="entry name" value="SAM-dependent_MTases_sf"/>
</dbReference>
<dbReference type="InterPro" id="IPR023267">
    <property type="entry name" value="RCMT"/>
</dbReference>
<accession>A0A5K3EXY9</accession>
<dbReference type="PANTHER" id="PTHR22807">
    <property type="entry name" value="NOP2 YEAST -RELATED NOL1/NOP2/FMU SUN DOMAIN-CONTAINING"/>
    <property type="match status" value="1"/>
</dbReference>
<dbReference type="AlphaFoldDB" id="A0A5K3EXY9"/>
<dbReference type="PROSITE" id="PS51686">
    <property type="entry name" value="SAM_MT_RSMB_NOP"/>
    <property type="match status" value="1"/>
</dbReference>
<evidence type="ECO:0000256" key="1">
    <source>
        <dbReference type="ARBA" id="ARBA00022603"/>
    </source>
</evidence>
<protein>
    <submittedName>
        <fullName evidence="7">SAM-dependent MTase TRM10-type domain-containing protein</fullName>
    </submittedName>
</protein>
<feature type="active site" description="Nucleophile" evidence="5">
    <location>
        <position position="413"/>
    </location>
</feature>
<feature type="binding site" evidence="5">
    <location>
        <position position="287"/>
    </location>
    <ligand>
        <name>S-adenosyl-L-methionine</name>
        <dbReference type="ChEBI" id="CHEBI:59789"/>
    </ligand>
</feature>
<dbReference type="PRINTS" id="PR02008">
    <property type="entry name" value="RCMTFAMILY"/>
</dbReference>
<dbReference type="GO" id="GO:0008173">
    <property type="term" value="F:RNA methyltransferase activity"/>
    <property type="evidence" value="ECO:0007669"/>
    <property type="project" value="InterPro"/>
</dbReference>
<evidence type="ECO:0000256" key="4">
    <source>
        <dbReference type="ARBA" id="ARBA00022884"/>
    </source>
</evidence>
<feature type="binding site" evidence="5">
    <location>
        <position position="356"/>
    </location>
    <ligand>
        <name>S-adenosyl-L-methionine</name>
        <dbReference type="ChEBI" id="CHEBI:59789"/>
    </ligand>
</feature>
<keyword evidence="4 5" id="KW-0694">RNA-binding</keyword>
<evidence type="ECO:0000259" key="6">
    <source>
        <dbReference type="PROSITE" id="PS51686"/>
    </source>
</evidence>
<reference evidence="7" key="1">
    <citation type="submission" date="2019-11" db="UniProtKB">
        <authorList>
            <consortium name="WormBaseParasite"/>
        </authorList>
    </citation>
    <scope>IDENTIFICATION</scope>
</reference>
<sequence length="506" mass="56329">MPDSKSFYYEAARLLCFVCSKRATLKSAFYSQDGEKDKAVFALVAKCLALRTIVASGLIKVGAIESEALESCKHIVDMKSEACNVCLLTVVSFDICCCRKSFGQRSVALRLIGKYSQVGNVASALRKTLKTLIKVDGFHSSSQVRVPVYLRVIEPMHTVLDCLESSKDPVLTHVSYDRDVTSYKKYIKLVQNLEKGQFTTDFHFPHLLLLFAPGTDLHMSPILTLHKAVIQDKASCIPVLVLLNVLKFNKSQSVEILDACAAPGNKTTLLLSGLKKTNQTGRVVAIDRDPKRFKQLCNNLRRIHDGPVKVNGKVDGGRTQQKSSGELICEANCRDFLSIDPVGEEEYCNIKAILVDPTCSGSGLCFKSPELLAEKEEGEEKTERIRRLANLQAKILRHALSFPNVDVVVYSTCSIYKEENEAVVREQAEAFAGDFHLTTIWKETAIDSGQENPFAPIAPWKSRGFADTDDQKMSRCLRSSPEKDLTIGFFVSCFKRRKHTKKTTLV</sequence>
<dbReference type="PANTHER" id="PTHR22807:SF4">
    <property type="entry name" value="28S RRNA (CYTOSINE-C(5))-METHYLTRANSFERASE"/>
    <property type="match status" value="1"/>
</dbReference>
<dbReference type="SUPFAM" id="SSF53335">
    <property type="entry name" value="S-adenosyl-L-methionine-dependent methyltransferases"/>
    <property type="match status" value="1"/>
</dbReference>
<dbReference type="GO" id="GO:0003723">
    <property type="term" value="F:RNA binding"/>
    <property type="evidence" value="ECO:0007669"/>
    <property type="project" value="UniProtKB-UniRule"/>
</dbReference>